<dbReference type="NCBIfam" id="TIGR03514">
    <property type="entry name" value="GldB_lipo"/>
    <property type="match status" value="1"/>
</dbReference>
<proteinExistence type="predicted"/>
<dbReference type="PATRIC" id="fig|1382798.3.peg.2359"/>
<sequence>MMFKFNAKIKIVVVLFLIFLSACKHEDKLETEIAKINIGIEVERFDQFFANVNAQKLPKLKQAYPFMFSGKLKDSFWLAKKNDTLQQELFTEVNKTFGSFSETKTDIESLFNHLKYYFPEFYPPRVITTTNDVDYRNKVIVTDTIAVLSLDTYLGSEHEFYGGIQKFIRANFNKEQLVVDMAEKYAQKYIYHPQHRTFLDEMIYFGKILYFKDKVIPFKSEAQRIGYTQEQLNWAIANESYIWRYFVEKELLFSTDSKLPGRFIVDAPFSKFYLEEIDSNSPGRIGQYIGWQIVRAYMEQNDVTFREMLIKTTEEIYNNTKFKPRR</sequence>
<dbReference type="InterPro" id="IPR019853">
    <property type="entry name" value="GldB-like"/>
</dbReference>
<accession>A0A0D7VW67</accession>
<evidence type="ECO:0000256" key="1">
    <source>
        <dbReference type="SAM" id="SignalP"/>
    </source>
</evidence>
<evidence type="ECO:0000313" key="3">
    <source>
        <dbReference type="Proteomes" id="UP000032361"/>
    </source>
</evidence>
<dbReference type="Pfam" id="PF25594">
    <property type="entry name" value="GldB_lipo"/>
    <property type="match status" value="1"/>
</dbReference>
<protein>
    <submittedName>
        <fullName evidence="2">Gliding motility protein GldB</fullName>
    </submittedName>
</protein>
<keyword evidence="1" id="KW-0732">Signal</keyword>
<dbReference type="STRING" id="1382798.PK35_16760"/>
<reference evidence="2 3" key="1">
    <citation type="journal article" date="2015" name="Antonie Van Leeuwenhoek">
        <title>Tamlana nanhaiensis sp. nov., isolated from surface seawater collected from the South China Sea.</title>
        <authorList>
            <person name="Liu X."/>
            <person name="Lai Q."/>
            <person name="Du Y."/>
            <person name="Li G."/>
            <person name="Sun F."/>
            <person name="Shao Z."/>
        </authorList>
    </citation>
    <scope>NUCLEOTIDE SEQUENCE [LARGE SCALE GENOMIC DNA]</scope>
    <source>
        <strain evidence="2 3">FHC16</strain>
    </source>
</reference>
<dbReference type="AlphaFoldDB" id="A0A0D7VW67"/>
<dbReference type="EMBL" id="JTDV01000020">
    <property type="protein sequence ID" value="KJD31039.1"/>
    <property type="molecule type" value="Genomic_DNA"/>
</dbReference>
<gene>
    <name evidence="2" type="ORF">PK35_16760</name>
</gene>
<feature type="chain" id="PRO_5002325042" evidence="1">
    <location>
        <begin position="25"/>
        <end position="326"/>
    </location>
</feature>
<dbReference type="PROSITE" id="PS51257">
    <property type="entry name" value="PROKAR_LIPOPROTEIN"/>
    <property type="match status" value="1"/>
</dbReference>
<evidence type="ECO:0000313" key="2">
    <source>
        <dbReference type="EMBL" id="KJD31039.1"/>
    </source>
</evidence>
<organism evidence="2 3">
    <name type="scientific">Neotamlana nanhaiensis</name>
    <dbReference type="NCBI Taxonomy" id="1382798"/>
    <lineage>
        <taxon>Bacteria</taxon>
        <taxon>Pseudomonadati</taxon>
        <taxon>Bacteroidota</taxon>
        <taxon>Flavobacteriia</taxon>
        <taxon>Flavobacteriales</taxon>
        <taxon>Flavobacteriaceae</taxon>
        <taxon>Neotamlana</taxon>
    </lineage>
</organism>
<dbReference type="Proteomes" id="UP000032361">
    <property type="component" value="Unassembled WGS sequence"/>
</dbReference>
<name>A0A0D7VW67_9FLAO</name>
<comment type="caution">
    <text evidence="2">The sequence shown here is derived from an EMBL/GenBank/DDBJ whole genome shotgun (WGS) entry which is preliminary data.</text>
</comment>
<dbReference type="RefSeq" id="WP_044627737.1">
    <property type="nucleotide sequence ID" value="NZ_JTDV01000020.1"/>
</dbReference>
<feature type="signal peptide" evidence="1">
    <location>
        <begin position="1"/>
        <end position="24"/>
    </location>
</feature>
<keyword evidence="3" id="KW-1185">Reference proteome</keyword>